<protein>
    <recommendedName>
        <fullName evidence="3">PROP1-like PPR domain-containing protein</fullName>
    </recommendedName>
</protein>
<organism evidence="4 5">
    <name type="scientific">Plasmodiophora brassicae</name>
    <name type="common">Clubroot disease agent</name>
    <dbReference type="NCBI Taxonomy" id="37360"/>
    <lineage>
        <taxon>Eukaryota</taxon>
        <taxon>Sar</taxon>
        <taxon>Rhizaria</taxon>
        <taxon>Endomyxa</taxon>
        <taxon>Phytomyxea</taxon>
        <taxon>Plasmodiophorida</taxon>
        <taxon>Plasmodiophoridae</taxon>
        <taxon>Plasmodiophora</taxon>
    </lineage>
</organism>
<evidence type="ECO:0000256" key="1">
    <source>
        <dbReference type="ARBA" id="ARBA00022737"/>
    </source>
</evidence>
<gene>
    <name evidence="4" type="ORF">PLBR_LOCUS4579</name>
</gene>
<proteinExistence type="predicted"/>
<dbReference type="PROSITE" id="PS51375">
    <property type="entry name" value="PPR"/>
    <property type="match status" value="2"/>
</dbReference>
<sequence>MVRIGNAVRSAAAWRGPVRHRPSSSLMYDEFVRRPSVPLAVRILTRDNDPDRAWAVFEQIVASEADVGVPFYQAMMTFCRRRMPSKAPDVMYTVVERDVPTCDGLFCMFLAACQCMRPIPVDAVLDVYSRSGLRSHNALFGVAHICRLALRPASALFLIFDAIEYEVVFSDRLLSVLAACCAESTCPEGANAAEVIMDMLRARQIAPYSNHPAFGNLVKALLAQNRLDSALGILSLMDSIGVPPSARTFTHVLLALAKGDRVSEAISVFRTMLDRNVDVAVPAFASLVAACGRCSKLSDLRVLHQHSENRALLQNEMVANAFASTFAKAGLVYEALDVFQDMVDDGLEVDAVSMVSLIAACAERFYMSNLQTLHQYARNRRLMKRNRVASAFVSAYMLCGDLEASERVFRTKHSWYDCGTRERISTTPISFRLECHQTMDLVIEVILAYTRAYFKVPNHCDGNILDVIAVATMDGQGTSAVGFVVIVVIQVTLGQVIDTNRNSQVWAQVKVPSGNVVWQEVDSCPLQGEVGPSILVTTPSYNQVWNAGQTVRLQWTSCGLIPYVRIDLYDALNLAYVIDMVTANTGNYTWKVYVPDHHPIQTFFTVRITSLYNSNVVGESSGFRIAHEFPAENTKIPAYLHDYFGQPIVDTFTDFP</sequence>
<dbReference type="Pfam" id="PF17177">
    <property type="entry name" value="PPR_long"/>
    <property type="match status" value="1"/>
</dbReference>
<dbReference type="InterPro" id="IPR033443">
    <property type="entry name" value="PROP1-like_PPR_dom"/>
</dbReference>
<dbReference type="InterPro" id="IPR011990">
    <property type="entry name" value="TPR-like_helical_dom_sf"/>
</dbReference>
<evidence type="ECO:0000313" key="4">
    <source>
        <dbReference type="EMBL" id="SPQ97364.1"/>
    </source>
</evidence>
<evidence type="ECO:0000313" key="5">
    <source>
        <dbReference type="Proteomes" id="UP000290189"/>
    </source>
</evidence>
<evidence type="ECO:0000256" key="2">
    <source>
        <dbReference type="PROSITE-ProRule" id="PRU00708"/>
    </source>
</evidence>
<dbReference type="NCBIfam" id="TIGR00756">
    <property type="entry name" value="PPR"/>
    <property type="match status" value="1"/>
</dbReference>
<dbReference type="AlphaFoldDB" id="A0A3P3YB24"/>
<evidence type="ECO:0000259" key="3">
    <source>
        <dbReference type="Pfam" id="PF17177"/>
    </source>
</evidence>
<keyword evidence="4" id="KW-0496">Mitochondrion</keyword>
<feature type="repeat" description="PPR" evidence="2">
    <location>
        <begin position="315"/>
        <end position="349"/>
    </location>
</feature>
<geneLocation type="mitochondrion" evidence="4"/>
<dbReference type="Pfam" id="PF01535">
    <property type="entry name" value="PPR"/>
    <property type="match status" value="1"/>
</dbReference>
<dbReference type="PANTHER" id="PTHR47447:SF17">
    <property type="entry name" value="OS12G0638900 PROTEIN"/>
    <property type="match status" value="1"/>
</dbReference>
<feature type="repeat" description="PPR" evidence="2">
    <location>
        <begin position="245"/>
        <end position="279"/>
    </location>
</feature>
<reference evidence="4 5" key="1">
    <citation type="submission" date="2018-03" db="EMBL/GenBank/DDBJ databases">
        <authorList>
            <person name="Fogelqvist J."/>
        </authorList>
    </citation>
    <scope>NUCLEOTIDE SEQUENCE [LARGE SCALE GENOMIC DNA]</scope>
</reference>
<dbReference type="Gene3D" id="1.25.40.10">
    <property type="entry name" value="Tetratricopeptide repeat domain"/>
    <property type="match status" value="2"/>
</dbReference>
<dbReference type="EMBL" id="OVEO01000007">
    <property type="protein sequence ID" value="SPQ97364.1"/>
    <property type="molecule type" value="Genomic_DNA"/>
</dbReference>
<dbReference type="Proteomes" id="UP000290189">
    <property type="component" value="Unassembled WGS sequence"/>
</dbReference>
<dbReference type="PANTHER" id="PTHR47447">
    <property type="entry name" value="OS03G0856100 PROTEIN"/>
    <property type="match status" value="1"/>
</dbReference>
<keyword evidence="1" id="KW-0677">Repeat</keyword>
<accession>A0A3P3YB24</accession>
<dbReference type="InterPro" id="IPR002885">
    <property type="entry name" value="PPR_rpt"/>
</dbReference>
<feature type="domain" description="PROP1-like PPR" evidence="3">
    <location>
        <begin position="155"/>
        <end position="296"/>
    </location>
</feature>
<name>A0A3P3YB24_PLABS</name>